<sequence length="66" mass="7071">MSKRSTALLLAGLYGAGGGLAVQGMRDAFGAGHPWLALLCAVCFALFLLLIWRNMHRLKQLQGGQT</sequence>
<proteinExistence type="predicted"/>
<evidence type="ECO:0000256" key="1">
    <source>
        <dbReference type="SAM" id="Phobius"/>
    </source>
</evidence>
<gene>
    <name evidence="2" type="ORF">GCM10017783_23520</name>
</gene>
<keyword evidence="1" id="KW-1133">Transmembrane helix</keyword>
<dbReference type="Proteomes" id="UP000632154">
    <property type="component" value="Unassembled WGS sequence"/>
</dbReference>
<reference evidence="3" key="1">
    <citation type="journal article" date="2019" name="Int. J. Syst. Evol. Microbiol.">
        <title>The Global Catalogue of Microorganisms (GCM) 10K type strain sequencing project: providing services to taxonomists for standard genome sequencing and annotation.</title>
        <authorList>
            <consortium name="The Broad Institute Genomics Platform"/>
            <consortium name="The Broad Institute Genome Sequencing Center for Infectious Disease"/>
            <person name="Wu L."/>
            <person name="Ma J."/>
        </authorList>
    </citation>
    <scope>NUCLEOTIDE SEQUENCE [LARGE SCALE GENOMIC DNA]</scope>
    <source>
        <strain evidence="3">CGMCC 1.18439</strain>
    </source>
</reference>
<feature type="transmembrane region" description="Helical" evidence="1">
    <location>
        <begin position="31"/>
        <end position="52"/>
    </location>
</feature>
<evidence type="ECO:0000313" key="3">
    <source>
        <dbReference type="Proteomes" id="UP000632154"/>
    </source>
</evidence>
<evidence type="ECO:0000313" key="2">
    <source>
        <dbReference type="EMBL" id="GHG10360.1"/>
    </source>
</evidence>
<keyword evidence="3" id="KW-1185">Reference proteome</keyword>
<organism evidence="2 3">
    <name type="scientific">Deinococcus piscis</name>
    <dbReference type="NCBI Taxonomy" id="394230"/>
    <lineage>
        <taxon>Bacteria</taxon>
        <taxon>Thermotogati</taxon>
        <taxon>Deinococcota</taxon>
        <taxon>Deinococci</taxon>
        <taxon>Deinococcales</taxon>
        <taxon>Deinococcaceae</taxon>
        <taxon>Deinococcus</taxon>
    </lineage>
</organism>
<protein>
    <submittedName>
        <fullName evidence="2">Uncharacterized protein</fullName>
    </submittedName>
</protein>
<keyword evidence="1" id="KW-0472">Membrane</keyword>
<dbReference type="EMBL" id="BNAL01000041">
    <property type="protein sequence ID" value="GHG10360.1"/>
    <property type="molecule type" value="Genomic_DNA"/>
</dbReference>
<comment type="caution">
    <text evidence="2">The sequence shown here is derived from an EMBL/GenBank/DDBJ whole genome shotgun (WGS) entry which is preliminary data.</text>
</comment>
<keyword evidence="1" id="KW-0812">Transmembrane</keyword>
<dbReference type="RefSeq" id="WP_189643941.1">
    <property type="nucleotide sequence ID" value="NZ_BNAL01000041.1"/>
</dbReference>
<name>A0ABQ3KH10_9DEIO</name>
<accession>A0ABQ3KH10</accession>